<dbReference type="EMBL" id="JARBHB010000010">
    <property type="protein sequence ID" value="KAJ8873833.1"/>
    <property type="molecule type" value="Genomic_DNA"/>
</dbReference>
<reference evidence="1 2" key="1">
    <citation type="submission" date="2023-02" db="EMBL/GenBank/DDBJ databases">
        <title>LHISI_Scaffold_Assembly.</title>
        <authorList>
            <person name="Stuart O.P."/>
            <person name="Cleave R."/>
            <person name="Magrath M.J.L."/>
            <person name="Mikheyev A.S."/>
        </authorList>
    </citation>
    <scope>NUCLEOTIDE SEQUENCE [LARGE SCALE GENOMIC DNA]</scope>
    <source>
        <strain evidence="1">Daus_M_001</strain>
        <tissue evidence="1">Leg muscle</tissue>
    </source>
</reference>
<comment type="caution">
    <text evidence="1">The sequence shown here is derived from an EMBL/GenBank/DDBJ whole genome shotgun (WGS) entry which is preliminary data.</text>
</comment>
<name>A0ABQ9GPB1_9NEOP</name>
<dbReference type="Proteomes" id="UP001159363">
    <property type="component" value="Chromosome 9"/>
</dbReference>
<evidence type="ECO:0000313" key="2">
    <source>
        <dbReference type="Proteomes" id="UP001159363"/>
    </source>
</evidence>
<gene>
    <name evidence="1" type="ORF">PR048_024669</name>
</gene>
<sequence length="895" mass="100297">MRVLFKERRSRGVVVVRLLASHQVEPGSIPGGVAPGVSHVGIVLVDVAGRRVFSEISSFPRPCIPAPLTLLTSPSSALKTSSLRASHISSLTQKTSVSQRFPALPQERAVALQRVCVCVCVCVCVGGSGRLASPHLFVSLPLAPFSCFSTHISPGNFRSSACLERRDIQQLPISASTFSLAIGFLWTIKGARFPEKAKHYWLLRPGFTMHWLERARLAGACADVRKEHVLQRRSVECFQDITQISYLPLRRNWFDSRRGSSRILACGNRAGRCHWSADFLGDLPFPPPLHSGAAPYSPCSTLIGSKTSMLRAVQVSSLTHFCWLKPLRIRHEIKNIRRLSIPGCCYLLLTIHTSLSWQVPGYSFTRCRLVERFSRFAAGCCYLLLTIHTSLSWQVPGYSFTRCRLVERFSRFAAGCCYLLLTIHTSLSWQVPGYSFTRCRLVERFSRFAAGCCYLLLTIHTSLSWQVPGYSFTRCRLVERFSRFAAGCCYLLLTIHTSLSWQVPGYSFTRCRLVERFSRFAAGCCYLLLTIHTSLSWQVPGYSFTRCRLVERFSRFAAGCCYLLLTIHTSLSWQVPGYSFTRCRLVERFSRFAAGCCYLLLTIHTSLSWQVPGYSFTRCRLVERFSRFAAGCCYLLLTIHTSLSWQVPGYSFTRCRLVERFSRCSDRYHSNYSPPILASCIRFPALSLPGFPLWKSCLTMPMAGGFSRGYPVSPAFHSGAAQYSPSFTLIGSQDLDVTSRPVPFTRSNLLAEEAKKIPRFPTRVHVEYVPTRYVRNGRGPMSSPAGDTGNNIGEGVSEPASVLSDMVRHLDGTRLTQLVYRLPTDRIDAHAIGNADATQVMTTSLLTRGVAMWQPGLDFIVKNYTGDCLNFVPPIRATTTRTTVALTRKALNLRK</sequence>
<proteinExistence type="predicted"/>
<keyword evidence="2" id="KW-1185">Reference proteome</keyword>
<accession>A0ABQ9GPB1</accession>
<evidence type="ECO:0000313" key="1">
    <source>
        <dbReference type="EMBL" id="KAJ8873833.1"/>
    </source>
</evidence>
<organism evidence="1 2">
    <name type="scientific">Dryococelus australis</name>
    <dbReference type="NCBI Taxonomy" id="614101"/>
    <lineage>
        <taxon>Eukaryota</taxon>
        <taxon>Metazoa</taxon>
        <taxon>Ecdysozoa</taxon>
        <taxon>Arthropoda</taxon>
        <taxon>Hexapoda</taxon>
        <taxon>Insecta</taxon>
        <taxon>Pterygota</taxon>
        <taxon>Neoptera</taxon>
        <taxon>Polyneoptera</taxon>
        <taxon>Phasmatodea</taxon>
        <taxon>Verophasmatodea</taxon>
        <taxon>Anareolatae</taxon>
        <taxon>Phasmatidae</taxon>
        <taxon>Eurycanthinae</taxon>
        <taxon>Dryococelus</taxon>
    </lineage>
</organism>
<protein>
    <submittedName>
        <fullName evidence="1">Uncharacterized protein</fullName>
    </submittedName>
</protein>